<dbReference type="AlphaFoldDB" id="S0EVT5"/>
<dbReference type="HOGENOM" id="CLU_047535_1_1_0"/>
<dbReference type="STRING" id="454171.CP488_01996"/>
<reference evidence="4" key="1">
    <citation type="submission" date="2013-03" db="EMBL/GenBank/DDBJ databases">
        <title>Genome sequence of Chthonomonas calidirosea, the first sequenced genome from the Armatimonadetes phylum (formally candidate division OP10).</title>
        <authorList>
            <person name="Lee K.C.Y."/>
            <person name="Morgan X.C."/>
            <person name="Dunfield P.F."/>
            <person name="Tamas I."/>
            <person name="Houghton K.M."/>
            <person name="Vyssotski M."/>
            <person name="Ryan J.L.J."/>
            <person name="Lagutin K."/>
            <person name="McDonald I.R."/>
            <person name="Stott M.B."/>
        </authorList>
    </citation>
    <scope>NUCLEOTIDE SEQUENCE [LARGE SCALE GENOMIC DNA]</scope>
    <source>
        <strain evidence="4">DSM 23976 / ICMP 18418 / T49</strain>
    </source>
</reference>
<name>S0EVT5_CHTCT</name>
<dbReference type="RefSeq" id="WP_016483424.1">
    <property type="nucleotide sequence ID" value="NC_021487.1"/>
</dbReference>
<accession>S0EVT5</accession>
<dbReference type="GO" id="GO:0044781">
    <property type="term" value="P:bacterial-type flagellum organization"/>
    <property type="evidence" value="ECO:0007669"/>
    <property type="project" value="UniProtKB-KW"/>
</dbReference>
<evidence type="ECO:0000313" key="3">
    <source>
        <dbReference type="EMBL" id="CCW35901.1"/>
    </source>
</evidence>
<keyword evidence="3" id="KW-0966">Cell projection</keyword>
<organism evidence="3 4">
    <name type="scientific">Chthonomonas calidirosea (strain DSM 23976 / ICMP 18418 / T49)</name>
    <dbReference type="NCBI Taxonomy" id="1303518"/>
    <lineage>
        <taxon>Bacteria</taxon>
        <taxon>Bacillati</taxon>
        <taxon>Armatimonadota</taxon>
        <taxon>Chthonomonadia</taxon>
        <taxon>Chthonomonadales</taxon>
        <taxon>Chthonomonadaceae</taxon>
        <taxon>Chthonomonas</taxon>
    </lineage>
</organism>
<keyword evidence="3" id="KW-0969">Cilium</keyword>
<sequence>MAISPTTNSSTTNSVATQIGAAVQQVQNNQQVSEQDFLQMLTTQLSNQDPTQPVDENQMLAQLAQFSTVEGVNNLLNSQTQQQAISLLGHTVQALVSTNNSPQMVSGKVVGVSWNGSKVSLTLDNNTSVTLDEITQVS</sequence>
<dbReference type="InParanoid" id="S0EVT5"/>
<proteinExistence type="inferred from homology"/>
<gene>
    <name evidence="3" type="ORF">CCALI_02094</name>
</gene>
<dbReference type="OrthoDB" id="280334at2"/>
<dbReference type="eggNOG" id="COG1843">
    <property type="taxonomic scope" value="Bacteria"/>
</dbReference>
<comment type="similarity">
    <text evidence="1">Belongs to the FlgD family.</text>
</comment>
<dbReference type="Pfam" id="PF03963">
    <property type="entry name" value="FlgD"/>
    <property type="match status" value="1"/>
</dbReference>
<dbReference type="KEGG" id="ccz:CCALI_02094"/>
<keyword evidence="4" id="KW-1185">Reference proteome</keyword>
<evidence type="ECO:0000313" key="4">
    <source>
        <dbReference type="Proteomes" id="UP000014227"/>
    </source>
</evidence>
<evidence type="ECO:0000256" key="2">
    <source>
        <dbReference type="ARBA" id="ARBA00022795"/>
    </source>
</evidence>
<dbReference type="PATRIC" id="fig|1303518.3.peg.2164"/>
<dbReference type="InterPro" id="IPR005648">
    <property type="entry name" value="FlgD"/>
</dbReference>
<keyword evidence="3" id="KW-0282">Flagellum</keyword>
<protein>
    <submittedName>
        <fullName evidence="3">Flagellar hook capping protein</fullName>
    </submittedName>
</protein>
<dbReference type="EMBL" id="HF951689">
    <property type="protein sequence ID" value="CCW35901.1"/>
    <property type="molecule type" value="Genomic_DNA"/>
</dbReference>
<keyword evidence="2" id="KW-1005">Bacterial flagellum biogenesis</keyword>
<evidence type="ECO:0000256" key="1">
    <source>
        <dbReference type="ARBA" id="ARBA00010577"/>
    </source>
</evidence>
<dbReference type="Proteomes" id="UP000014227">
    <property type="component" value="Chromosome I"/>
</dbReference>